<dbReference type="AlphaFoldDB" id="A0AAJ4W8K4"/>
<dbReference type="Pfam" id="PF00984">
    <property type="entry name" value="UDPG_MGDP_dh"/>
    <property type="match status" value="1"/>
</dbReference>
<evidence type="ECO:0000313" key="3">
    <source>
        <dbReference type="EMBL" id="SFC18870.1"/>
    </source>
</evidence>
<dbReference type="SUPFAM" id="SSF48179">
    <property type="entry name" value="6-phosphogluconate dehydrogenase C-terminal domain-like"/>
    <property type="match status" value="1"/>
</dbReference>
<dbReference type="Gene3D" id="1.10.1040.10">
    <property type="entry name" value="N-(1-d-carboxylethyl)-l-norvaline Dehydrogenase, domain 2"/>
    <property type="match status" value="1"/>
</dbReference>
<evidence type="ECO:0000259" key="2">
    <source>
        <dbReference type="SMART" id="SM00984"/>
    </source>
</evidence>
<sequence length="240" mass="27677">MYDNLHPSRIVVGERSDRARHFAELLQQGAIKKEIKVILTESTEEEAIKLLSNSYLAMRIAFFNEVDTFSEINELNSKDIIDGMCLDPRIGNHYNNPSFGYGGYCLPKDIRQLRSCYHDIPNSIINAIVDANTIRKNFISNSIAKRKPEVVGIYRLTMESQSDNFRESSTISIIKHLIAKNIRVIVYEPLLESDRFIEVELIRDVAEFKQRADIIMTNRVSPDLSDVIDKVYSRDIYLRD</sequence>
<keyword evidence="1" id="KW-0560">Oxidoreductase</keyword>
<dbReference type="SMART" id="SM00984">
    <property type="entry name" value="UDPG_MGDP_dh_C"/>
    <property type="match status" value="1"/>
</dbReference>
<gene>
    <name evidence="3" type="ORF">SAMN02745723_101606</name>
</gene>
<dbReference type="PANTHER" id="PTHR43750">
    <property type="entry name" value="UDP-GLUCOSE 6-DEHYDROGENASE TUAD"/>
    <property type="match status" value="1"/>
</dbReference>
<dbReference type="GO" id="GO:0051287">
    <property type="term" value="F:NAD binding"/>
    <property type="evidence" value="ECO:0007669"/>
    <property type="project" value="InterPro"/>
</dbReference>
<dbReference type="Pfam" id="PF03720">
    <property type="entry name" value="UDPG_MGDP_dh_C"/>
    <property type="match status" value="1"/>
</dbReference>
<dbReference type="EMBL" id="FOLW01000001">
    <property type="protein sequence ID" value="SFC18870.1"/>
    <property type="molecule type" value="Genomic_DNA"/>
</dbReference>
<feature type="domain" description="UDP-glucose/GDP-mannose dehydrogenase C-terminal" evidence="2">
    <location>
        <begin position="152"/>
        <end position="239"/>
    </location>
</feature>
<protein>
    <submittedName>
        <fullName evidence="3">Nucleotide sugar dehydrogenase</fullName>
    </submittedName>
</protein>
<dbReference type="InterPro" id="IPR036220">
    <property type="entry name" value="UDP-Glc/GDP-Man_DH_C_sf"/>
</dbReference>
<evidence type="ECO:0000256" key="1">
    <source>
        <dbReference type="ARBA" id="ARBA00023002"/>
    </source>
</evidence>
<accession>A0AAJ4W8K4</accession>
<reference evidence="3 4" key="1">
    <citation type="submission" date="2016-10" db="EMBL/GenBank/DDBJ databases">
        <authorList>
            <person name="Varghese N."/>
            <person name="Submissions S."/>
        </authorList>
    </citation>
    <scope>NUCLEOTIDE SEQUENCE [LARGE SCALE GENOMIC DNA]</scope>
    <source>
        <strain evidence="3 4">DSM 5563</strain>
    </source>
</reference>
<dbReference type="PANTHER" id="PTHR43750:SF2">
    <property type="entry name" value="UDP-GLUCOSE 6-DEHYDROGENASE"/>
    <property type="match status" value="1"/>
</dbReference>
<dbReference type="InterPro" id="IPR014027">
    <property type="entry name" value="UDP-Glc/GDP-Man_DH_C"/>
</dbReference>
<evidence type="ECO:0000313" key="4">
    <source>
        <dbReference type="Proteomes" id="UP000226420"/>
    </source>
</evidence>
<dbReference type="Proteomes" id="UP000226420">
    <property type="component" value="Unassembled WGS sequence"/>
</dbReference>
<dbReference type="Gene3D" id="3.40.50.720">
    <property type="entry name" value="NAD(P)-binding Rossmann-like Domain"/>
    <property type="match status" value="2"/>
</dbReference>
<dbReference type="InterPro" id="IPR014026">
    <property type="entry name" value="UDP-Glc/GDP-Man_DH_dimer"/>
</dbReference>
<dbReference type="InterPro" id="IPR008927">
    <property type="entry name" value="6-PGluconate_DH-like_C_sf"/>
</dbReference>
<dbReference type="InterPro" id="IPR013328">
    <property type="entry name" value="6PGD_dom2"/>
</dbReference>
<name>A0AAJ4W8K4_9GAMM</name>
<organism evidence="3 4">
    <name type="scientific">Pragia fontium DSM 5563 = ATCC 49100</name>
    <dbReference type="NCBI Taxonomy" id="1122977"/>
    <lineage>
        <taxon>Bacteria</taxon>
        <taxon>Pseudomonadati</taxon>
        <taxon>Pseudomonadota</taxon>
        <taxon>Gammaproteobacteria</taxon>
        <taxon>Enterobacterales</taxon>
        <taxon>Budviciaceae</taxon>
        <taxon>Pragia</taxon>
    </lineage>
</organism>
<dbReference type="SUPFAM" id="SSF52413">
    <property type="entry name" value="UDP-glucose/GDP-mannose dehydrogenase C-terminal domain"/>
    <property type="match status" value="1"/>
</dbReference>
<dbReference type="GO" id="GO:0016616">
    <property type="term" value="F:oxidoreductase activity, acting on the CH-OH group of donors, NAD or NADP as acceptor"/>
    <property type="evidence" value="ECO:0007669"/>
    <property type="project" value="InterPro"/>
</dbReference>
<proteinExistence type="predicted"/>
<comment type="caution">
    <text evidence="3">The sequence shown here is derived from an EMBL/GenBank/DDBJ whole genome shotgun (WGS) entry which is preliminary data.</text>
</comment>